<dbReference type="OrthoDB" id="5424058at2759"/>
<reference evidence="2" key="1">
    <citation type="submission" date="2009-11" db="EMBL/GenBank/DDBJ databases">
        <authorList>
            <consortium name="The Broad Institute Genome Sequencing Platform"/>
            <person name="Ward D."/>
            <person name="Feldgarden M."/>
            <person name="Earl A."/>
            <person name="Young S.K."/>
            <person name="Zeng Q."/>
            <person name="Koehrsen M."/>
            <person name="Alvarado L."/>
            <person name="Berlin A."/>
            <person name="Bochicchio J."/>
            <person name="Borenstein D."/>
            <person name="Chapman S.B."/>
            <person name="Chen Z."/>
            <person name="Engels R."/>
            <person name="Freedman E."/>
            <person name="Gellesch M."/>
            <person name="Goldberg J."/>
            <person name="Griggs A."/>
            <person name="Gujja S."/>
            <person name="Heilman E."/>
            <person name="Heiman D."/>
            <person name="Hepburn T."/>
            <person name="Howarth C."/>
            <person name="Jen D."/>
            <person name="Larson L."/>
            <person name="Lewis B."/>
            <person name="Mehta T."/>
            <person name="Park D."/>
            <person name="Pearson M."/>
            <person name="Roberts A."/>
            <person name="Saif S."/>
            <person name="Shea T."/>
            <person name="Shenoy N."/>
            <person name="Sisk P."/>
            <person name="Stolte C."/>
            <person name="Sykes S."/>
            <person name="Thomson T."/>
            <person name="Walk T."/>
            <person name="White J."/>
            <person name="Yandava C."/>
            <person name="Izard J."/>
            <person name="Baranova O.V."/>
            <person name="Blanton J.M."/>
            <person name="Tanner A.C."/>
            <person name="Dewhirst F.E."/>
            <person name="Haas B."/>
            <person name="Nusbaum C."/>
            <person name="Birren B."/>
        </authorList>
    </citation>
    <scope>NUCLEOTIDE SEQUENCE [LARGE SCALE GENOMIC DNA]</scope>
    <source>
        <strain evidence="2">1-1 BBBD Race 1</strain>
    </source>
</reference>
<dbReference type="EnsemblFungi" id="PTTG_08162-t43_1">
    <property type="protein sequence ID" value="PTTG_08162-t43_1-p1"/>
    <property type="gene ID" value="PTTG_08162"/>
</dbReference>
<name>A0A180H2Z4_PUCT1</name>
<dbReference type="VEuPathDB" id="FungiDB:PTTG_08162"/>
<protein>
    <submittedName>
        <fullName evidence="2 3">Uncharacterized protein</fullName>
    </submittedName>
</protein>
<evidence type="ECO:0000313" key="2">
    <source>
        <dbReference type="EMBL" id="OAV98882.1"/>
    </source>
</evidence>
<sequence>MPSLFNLIHAKLKKQPLTAKSSANDDQEDSNDETDPVPETNLQGDGMDPNDEFDVNSPVDHNERAYMVARTICSMVAFVANRRNNGDQLANSLTFLACGVSDWVNIFLNYIGLSSSRQTANHALNYLSRQAKSQVLIKLAKSPAPNLAPFLCIDNLDFEERVHMKSVGHTTRMFHGTWGYIHHPSPELITSVPALDLTIESYREAMSKVSEFDVHSWMLLPTPKEEVQWELVLKSQITEALLDYLGSPSDSLVSINTKPPIVDQLSNKSPDITMLKLMVASDNSAQGAGKVVESITEQSTISLTDFSS</sequence>
<evidence type="ECO:0000313" key="4">
    <source>
        <dbReference type="Proteomes" id="UP000005240"/>
    </source>
</evidence>
<dbReference type="STRING" id="630390.A0A180H2Z4"/>
<proteinExistence type="predicted"/>
<gene>
    <name evidence="2" type="ORF">PTTG_08162</name>
</gene>
<dbReference type="EMBL" id="ADAS02000005">
    <property type="protein sequence ID" value="OAV98882.1"/>
    <property type="molecule type" value="Genomic_DNA"/>
</dbReference>
<feature type="region of interest" description="Disordered" evidence="1">
    <location>
        <begin position="16"/>
        <end position="54"/>
    </location>
</feature>
<dbReference type="Proteomes" id="UP000005240">
    <property type="component" value="Unassembled WGS sequence"/>
</dbReference>
<reference evidence="3" key="4">
    <citation type="submission" date="2025-05" db="UniProtKB">
        <authorList>
            <consortium name="EnsemblFungi"/>
        </authorList>
    </citation>
    <scope>IDENTIFICATION</scope>
    <source>
        <strain evidence="3">isolate 1-1 / race 1 (BBBD)</strain>
    </source>
</reference>
<reference evidence="3 4" key="3">
    <citation type="journal article" date="2017" name="G3 (Bethesda)">
        <title>Comparative analysis highlights variable genome content of wheat rusts and divergence of the mating loci.</title>
        <authorList>
            <person name="Cuomo C.A."/>
            <person name="Bakkeren G."/>
            <person name="Khalil H.B."/>
            <person name="Panwar V."/>
            <person name="Joly D."/>
            <person name="Linning R."/>
            <person name="Sakthikumar S."/>
            <person name="Song X."/>
            <person name="Adiconis X."/>
            <person name="Fan L."/>
            <person name="Goldberg J.M."/>
            <person name="Levin J.Z."/>
            <person name="Young S."/>
            <person name="Zeng Q."/>
            <person name="Anikster Y."/>
            <person name="Bruce M."/>
            <person name="Wang M."/>
            <person name="Yin C."/>
            <person name="McCallum B."/>
            <person name="Szabo L.J."/>
            <person name="Hulbert S."/>
            <person name="Chen X."/>
            <person name="Fellers J.P."/>
        </authorList>
    </citation>
    <scope>NUCLEOTIDE SEQUENCE</scope>
    <source>
        <strain evidence="4">Isolate 1-1 / race 1 (BBBD)</strain>
        <strain evidence="3">isolate 1-1 / race 1 (BBBD)</strain>
    </source>
</reference>
<accession>A0A180H2Z4</accession>
<evidence type="ECO:0000313" key="3">
    <source>
        <dbReference type="EnsemblFungi" id="PTTG_08162-t43_1-p1"/>
    </source>
</evidence>
<reference evidence="2" key="2">
    <citation type="submission" date="2016-05" db="EMBL/GenBank/DDBJ databases">
        <title>Comparative analysis highlights variable genome content of wheat rusts and divergence of the mating loci.</title>
        <authorList>
            <person name="Cuomo C.A."/>
            <person name="Bakkeren G."/>
            <person name="Szabo L."/>
            <person name="Khalil H."/>
            <person name="Joly D."/>
            <person name="Goldberg J."/>
            <person name="Young S."/>
            <person name="Zeng Q."/>
            <person name="Fellers J."/>
        </authorList>
    </citation>
    <scope>NUCLEOTIDE SEQUENCE [LARGE SCALE GENOMIC DNA]</scope>
    <source>
        <strain evidence="2">1-1 BBBD Race 1</strain>
    </source>
</reference>
<feature type="compositionally biased region" description="Acidic residues" evidence="1">
    <location>
        <begin position="25"/>
        <end position="36"/>
    </location>
</feature>
<dbReference type="AlphaFoldDB" id="A0A180H2Z4"/>
<evidence type="ECO:0000256" key="1">
    <source>
        <dbReference type="SAM" id="MobiDB-lite"/>
    </source>
</evidence>
<keyword evidence="4" id="KW-1185">Reference proteome</keyword>
<organism evidence="2">
    <name type="scientific">Puccinia triticina (isolate 1-1 / race 1 (BBBD))</name>
    <name type="common">Brown leaf rust fungus</name>
    <dbReference type="NCBI Taxonomy" id="630390"/>
    <lineage>
        <taxon>Eukaryota</taxon>
        <taxon>Fungi</taxon>
        <taxon>Dikarya</taxon>
        <taxon>Basidiomycota</taxon>
        <taxon>Pucciniomycotina</taxon>
        <taxon>Pucciniomycetes</taxon>
        <taxon>Pucciniales</taxon>
        <taxon>Pucciniaceae</taxon>
        <taxon>Puccinia</taxon>
    </lineage>
</organism>